<dbReference type="eggNOG" id="ENOG5031EMZ">
    <property type="taxonomic scope" value="Bacteria"/>
</dbReference>
<keyword evidence="1" id="KW-0812">Transmembrane</keyword>
<evidence type="ECO:0000313" key="2">
    <source>
        <dbReference type="EMBL" id="AIL61800.1"/>
    </source>
</evidence>
<accession>A0A077FB19</accession>
<organism evidence="2 3">
    <name type="scientific">Pseudomonas alkylphenolica</name>
    <dbReference type="NCBI Taxonomy" id="237609"/>
    <lineage>
        <taxon>Bacteria</taxon>
        <taxon>Pseudomonadati</taxon>
        <taxon>Pseudomonadota</taxon>
        <taxon>Gammaproteobacteria</taxon>
        <taxon>Pseudomonadales</taxon>
        <taxon>Pseudomonadaceae</taxon>
        <taxon>Pseudomonas</taxon>
    </lineage>
</organism>
<keyword evidence="1" id="KW-0472">Membrane</keyword>
<proteinExistence type="predicted"/>
<keyword evidence="1" id="KW-1133">Transmembrane helix</keyword>
<gene>
    <name evidence="2" type="ORF">PSAKL28_26060</name>
</gene>
<name>A0A077FB19_9PSED</name>
<protein>
    <recommendedName>
        <fullName evidence="4">Zinc ribbon domain-containing protein</fullName>
    </recommendedName>
</protein>
<dbReference type="KEGG" id="palk:PSAKL28_26060"/>
<dbReference type="AlphaFoldDB" id="A0A077FB19"/>
<reference evidence="2 3" key="1">
    <citation type="submission" date="2014-07" db="EMBL/GenBank/DDBJ databases">
        <authorList>
            <person name="Lee K."/>
            <person name="Lim J.Y."/>
            <person name="Hwang I."/>
        </authorList>
    </citation>
    <scope>NUCLEOTIDE SEQUENCE [LARGE SCALE GENOMIC DNA]</scope>
    <source>
        <strain evidence="2 3">KL28</strain>
    </source>
</reference>
<dbReference type="EMBL" id="CP009048">
    <property type="protein sequence ID" value="AIL61800.1"/>
    <property type="molecule type" value="Genomic_DNA"/>
</dbReference>
<evidence type="ECO:0008006" key="4">
    <source>
        <dbReference type="Google" id="ProtNLM"/>
    </source>
</evidence>
<evidence type="ECO:0000313" key="3">
    <source>
        <dbReference type="Proteomes" id="UP000028931"/>
    </source>
</evidence>
<dbReference type="RefSeq" id="WP_038611012.1">
    <property type="nucleotide sequence ID" value="NZ_CP009048.1"/>
</dbReference>
<dbReference type="OrthoDB" id="6904817at2"/>
<feature type="transmembrane region" description="Helical" evidence="1">
    <location>
        <begin position="38"/>
        <end position="56"/>
    </location>
</feature>
<dbReference type="HOGENOM" id="CLU_1183937_0_0_6"/>
<sequence>MTATLCKSCNHPVDNDANVCPNCGEHNPTVNTAKQLKVIAGVVVVMVLFLAVFSGWNNTALAPIPPIFAVDESVEVRAPRSPVKVQNGQLVYYVTLGMTPKQYADRVNATFKALDKPFAIDPTDIETGEVLDFLDTTLGSYVGLIGSVDKETGYLTSINLFASGDDTRASGEEILLVASVALAGASPGADPQEIYKRFNDMVLKQERYRHGHVEFQAATTELMGSWFSADPIQPD</sequence>
<dbReference type="Proteomes" id="UP000028931">
    <property type="component" value="Chromosome"/>
</dbReference>
<evidence type="ECO:0000256" key="1">
    <source>
        <dbReference type="SAM" id="Phobius"/>
    </source>
</evidence>